<dbReference type="PANTHER" id="PTHR11380">
    <property type="entry name" value="TRANSCRIPTION INITIATION FACTOR TFIID/SUPT3-RELATED"/>
    <property type="match status" value="1"/>
</dbReference>
<protein>
    <submittedName>
        <fullName evidence="7">Uncharacterized protein</fullName>
    </submittedName>
</protein>
<dbReference type="GO" id="GO:0005634">
    <property type="term" value="C:nucleus"/>
    <property type="evidence" value="ECO:0007669"/>
    <property type="project" value="UniProtKB-SubCell"/>
</dbReference>
<keyword evidence="3" id="KW-0804">Transcription</keyword>
<keyword evidence="8" id="KW-1185">Reference proteome</keyword>
<dbReference type="CDD" id="cd07978">
    <property type="entry name" value="HFD_TAF13"/>
    <property type="match status" value="1"/>
</dbReference>
<evidence type="ECO:0000256" key="6">
    <source>
        <dbReference type="SAM" id="MobiDB-lite"/>
    </source>
</evidence>
<keyword evidence="2" id="KW-0805">Transcription regulation</keyword>
<reference evidence="7" key="1">
    <citation type="submission" date="2023-07" db="EMBL/GenBank/DDBJ databases">
        <title>Chromosome-level genome assembly of Artemia franciscana.</title>
        <authorList>
            <person name="Jo E."/>
        </authorList>
    </citation>
    <scope>NUCLEOTIDE SEQUENCE</scope>
    <source>
        <tissue evidence="7">Whole body</tissue>
    </source>
</reference>
<sequence length="403" mass="46095">MHGFGDVPNPLRMSVELMENLIKKELNEIIREAETVAEFRMSSKIDIEEIVFLLRRNKFKLRRIYKCLETKALGSKIEKDASEEIISQRNSKNERNLIHFVKALEELDTFGDLVDFCKEEGEPDLARVDRLLRLEKVSRDLDSARYEAFAKARTIRFSCAKQKFAQWALSGSELSSNITELAWLALDFLAFEAIGQAGLTCAGLLGKPLTPDEISEAYRRLTTRIRVSSDRPSDRARRKRDTPRNHSTTVAGLLDPQFQRHTPQDEGYRQSSGLTDISLSSLDPPSQPKLVQYPAQVTANGNLVYWFWCRHFGGTSTLPGQLYGSRHFISVGVRRWKDISNLLEQHTRSDRHKDSAVSWTKFKAIQTKKMQLIASVLMTDRDNEIKENREHVKDLLKVTALLG</sequence>
<evidence type="ECO:0000256" key="1">
    <source>
        <dbReference type="ARBA" id="ARBA00004123"/>
    </source>
</evidence>
<evidence type="ECO:0000313" key="8">
    <source>
        <dbReference type="Proteomes" id="UP001187531"/>
    </source>
</evidence>
<keyword evidence="4" id="KW-0539">Nucleus</keyword>
<dbReference type="Pfam" id="PF02269">
    <property type="entry name" value="TFIID-18kDa"/>
    <property type="match status" value="1"/>
</dbReference>
<gene>
    <name evidence="7" type="ORF">QYM36_001323</name>
</gene>
<evidence type="ECO:0000313" key="7">
    <source>
        <dbReference type="EMBL" id="KAK2724797.1"/>
    </source>
</evidence>
<dbReference type="EMBL" id="JAVRJZ010000003">
    <property type="protein sequence ID" value="KAK2724797.1"/>
    <property type="molecule type" value="Genomic_DNA"/>
</dbReference>
<evidence type="ECO:0000256" key="2">
    <source>
        <dbReference type="ARBA" id="ARBA00023015"/>
    </source>
</evidence>
<dbReference type="GO" id="GO:0046982">
    <property type="term" value="F:protein heterodimerization activity"/>
    <property type="evidence" value="ECO:0007669"/>
    <property type="project" value="InterPro"/>
</dbReference>
<dbReference type="AlphaFoldDB" id="A0AA88LBZ0"/>
<evidence type="ECO:0000256" key="3">
    <source>
        <dbReference type="ARBA" id="ARBA00023163"/>
    </source>
</evidence>
<dbReference type="GO" id="GO:0003713">
    <property type="term" value="F:transcription coactivator activity"/>
    <property type="evidence" value="ECO:0007669"/>
    <property type="project" value="TreeGrafter"/>
</dbReference>
<accession>A0AA88LBZ0</accession>
<evidence type="ECO:0000256" key="4">
    <source>
        <dbReference type="ARBA" id="ARBA00023242"/>
    </source>
</evidence>
<dbReference type="PANTHER" id="PTHR11380:SF16">
    <property type="entry name" value="TRANSCRIPTION INITIATION PROTEIN SPT3 HOMOLOG"/>
    <property type="match status" value="1"/>
</dbReference>
<feature type="region of interest" description="Disordered" evidence="6">
    <location>
        <begin position="226"/>
        <end position="271"/>
    </location>
</feature>
<comment type="subcellular location">
    <subcellularLocation>
        <location evidence="1">Nucleus</location>
    </subcellularLocation>
</comment>
<dbReference type="InterPro" id="IPR009072">
    <property type="entry name" value="Histone-fold"/>
</dbReference>
<name>A0AA88LBZ0_ARTSF</name>
<proteinExistence type="inferred from homology"/>
<dbReference type="InterPro" id="IPR003195">
    <property type="entry name" value="TFIID_TAF13"/>
</dbReference>
<dbReference type="Proteomes" id="UP001187531">
    <property type="component" value="Unassembled WGS sequence"/>
</dbReference>
<evidence type="ECO:0000256" key="5">
    <source>
        <dbReference type="ARBA" id="ARBA00061274"/>
    </source>
</evidence>
<comment type="similarity">
    <text evidence="5">Belongs to the SPT3 family.</text>
</comment>
<comment type="caution">
    <text evidence="7">The sequence shown here is derived from an EMBL/GenBank/DDBJ whole genome shotgun (WGS) entry which is preliminary data.</text>
</comment>
<organism evidence="7 8">
    <name type="scientific">Artemia franciscana</name>
    <name type="common">Brine shrimp</name>
    <name type="synonym">Artemia sanfranciscana</name>
    <dbReference type="NCBI Taxonomy" id="6661"/>
    <lineage>
        <taxon>Eukaryota</taxon>
        <taxon>Metazoa</taxon>
        <taxon>Ecdysozoa</taxon>
        <taxon>Arthropoda</taxon>
        <taxon>Crustacea</taxon>
        <taxon>Branchiopoda</taxon>
        <taxon>Anostraca</taxon>
        <taxon>Artemiidae</taxon>
        <taxon>Artemia</taxon>
    </lineage>
</organism>
<dbReference type="GO" id="GO:0006366">
    <property type="term" value="P:transcription by RNA polymerase II"/>
    <property type="evidence" value="ECO:0007669"/>
    <property type="project" value="InterPro"/>
</dbReference>
<dbReference type="Gene3D" id="1.10.20.10">
    <property type="entry name" value="Histone, subunit A"/>
    <property type="match status" value="1"/>
</dbReference>